<dbReference type="PANTHER" id="PTHR19282">
    <property type="entry name" value="TETRASPANIN"/>
    <property type="match status" value="1"/>
</dbReference>
<accession>A0A4Z2FL68</accession>
<evidence type="ECO:0000256" key="4">
    <source>
        <dbReference type="ARBA" id="ARBA00023136"/>
    </source>
</evidence>
<evidence type="ECO:0000256" key="3">
    <source>
        <dbReference type="ARBA" id="ARBA00022989"/>
    </source>
</evidence>
<keyword evidence="3 6" id="KW-1133">Transmembrane helix</keyword>
<dbReference type="Gene3D" id="1.10.1450.10">
    <property type="entry name" value="Tetraspanin"/>
    <property type="match status" value="1"/>
</dbReference>
<organism evidence="7 8">
    <name type="scientific">Liparis tanakae</name>
    <name type="common">Tanaka's snailfish</name>
    <dbReference type="NCBI Taxonomy" id="230148"/>
    <lineage>
        <taxon>Eukaryota</taxon>
        <taxon>Metazoa</taxon>
        <taxon>Chordata</taxon>
        <taxon>Craniata</taxon>
        <taxon>Vertebrata</taxon>
        <taxon>Euteleostomi</taxon>
        <taxon>Actinopterygii</taxon>
        <taxon>Neopterygii</taxon>
        <taxon>Teleostei</taxon>
        <taxon>Neoteleostei</taxon>
        <taxon>Acanthomorphata</taxon>
        <taxon>Eupercaria</taxon>
        <taxon>Perciformes</taxon>
        <taxon>Cottioidei</taxon>
        <taxon>Cottales</taxon>
        <taxon>Liparidae</taxon>
        <taxon>Liparis</taxon>
    </lineage>
</organism>
<feature type="region of interest" description="Disordered" evidence="5">
    <location>
        <begin position="196"/>
        <end position="218"/>
    </location>
</feature>
<evidence type="ECO:0000313" key="7">
    <source>
        <dbReference type="EMBL" id="TNN41888.1"/>
    </source>
</evidence>
<dbReference type="CDD" id="cd03161">
    <property type="entry name" value="TM4SF2_6_like_LEL"/>
    <property type="match status" value="1"/>
</dbReference>
<keyword evidence="4 6" id="KW-0472">Membrane</keyword>
<name>A0A4Z2FL68_9TELE</name>
<keyword evidence="8" id="KW-1185">Reference proteome</keyword>
<evidence type="ECO:0000256" key="1">
    <source>
        <dbReference type="ARBA" id="ARBA00004141"/>
    </source>
</evidence>
<dbReference type="PANTHER" id="PTHR19282:SF257">
    <property type="entry name" value="TETRASPANIN-7"/>
    <property type="match status" value="1"/>
</dbReference>
<dbReference type="InterPro" id="IPR018499">
    <property type="entry name" value="Tetraspanin/Peripherin"/>
</dbReference>
<comment type="subcellular location">
    <subcellularLocation>
        <location evidence="1">Membrane</location>
        <topology evidence="1">Multi-pass membrane protein</topology>
    </subcellularLocation>
</comment>
<dbReference type="GO" id="GO:0005886">
    <property type="term" value="C:plasma membrane"/>
    <property type="evidence" value="ECO:0007669"/>
    <property type="project" value="TreeGrafter"/>
</dbReference>
<protein>
    <submittedName>
        <fullName evidence="7">Tetraspanin-7</fullName>
    </submittedName>
</protein>
<dbReference type="InterPro" id="IPR008952">
    <property type="entry name" value="Tetraspanin_EC2_sf"/>
</dbReference>
<evidence type="ECO:0000256" key="5">
    <source>
        <dbReference type="SAM" id="MobiDB-lite"/>
    </source>
</evidence>
<dbReference type="EMBL" id="SRLO01001075">
    <property type="protein sequence ID" value="TNN41888.1"/>
    <property type="molecule type" value="Genomic_DNA"/>
</dbReference>
<feature type="transmembrane region" description="Helical" evidence="6">
    <location>
        <begin position="12"/>
        <end position="31"/>
    </location>
</feature>
<evidence type="ECO:0000256" key="6">
    <source>
        <dbReference type="SAM" id="Phobius"/>
    </source>
</evidence>
<comment type="caution">
    <text evidence="7">The sequence shown here is derived from an EMBL/GenBank/DDBJ whole genome shotgun (WGS) entry which is preliminary data.</text>
</comment>
<gene>
    <name evidence="7" type="primary">Tspan7</name>
    <name evidence="7" type="ORF">EYF80_047955</name>
</gene>
<dbReference type="SUPFAM" id="SSF48652">
    <property type="entry name" value="Tetraspanin"/>
    <property type="match status" value="1"/>
</dbReference>
<evidence type="ECO:0000313" key="8">
    <source>
        <dbReference type="Proteomes" id="UP000314294"/>
    </source>
</evidence>
<dbReference type="InterPro" id="IPR048232">
    <property type="entry name" value="TSN6/7_LEL"/>
</dbReference>
<dbReference type="AlphaFoldDB" id="A0A4Z2FL68"/>
<evidence type="ECO:0000256" key="2">
    <source>
        <dbReference type="ARBA" id="ARBA00022692"/>
    </source>
</evidence>
<dbReference type="Pfam" id="PF00335">
    <property type="entry name" value="Tetraspanin"/>
    <property type="match status" value="1"/>
</dbReference>
<proteinExistence type="predicted"/>
<dbReference type="OrthoDB" id="9972904at2759"/>
<sequence>MQTSFLSLQYAMFLSLVFLAELVAGISGFVFRHEVSDATASLTLEPRKGPLTLLTRHTDLIKDTFHRTYTDAVLNYNAEDEASRAVDNLQRRVSPAPWGHGVLGESGPPGATGSWLRCCGVSNYTSWFGSVYYPSNGIPASCCFNSSDCNTNDLRNTTLAPSKVYHQGCYELVTSFMETNMAIIAGVTFGIAFSQGDEESKEPRHTTRGTSPERFTLA</sequence>
<keyword evidence="2 6" id="KW-0812">Transmembrane</keyword>
<reference evidence="7 8" key="1">
    <citation type="submission" date="2019-03" db="EMBL/GenBank/DDBJ databases">
        <title>First draft genome of Liparis tanakae, snailfish: a comprehensive survey of snailfish specific genes.</title>
        <authorList>
            <person name="Kim W."/>
            <person name="Song I."/>
            <person name="Jeong J.-H."/>
            <person name="Kim D."/>
            <person name="Kim S."/>
            <person name="Ryu S."/>
            <person name="Song J.Y."/>
            <person name="Lee S.K."/>
        </authorList>
    </citation>
    <scope>NUCLEOTIDE SEQUENCE [LARGE SCALE GENOMIC DNA]</scope>
    <source>
        <tissue evidence="7">Muscle</tissue>
    </source>
</reference>
<dbReference type="Proteomes" id="UP000314294">
    <property type="component" value="Unassembled WGS sequence"/>
</dbReference>